<dbReference type="InterPro" id="IPR044922">
    <property type="entry name" value="DUF2063_N_sf"/>
</dbReference>
<gene>
    <name evidence="2" type="ORF">GCM10017621_34420</name>
</gene>
<dbReference type="RefSeq" id="WP_271188269.1">
    <property type="nucleotide sequence ID" value="NZ_BSFE01000016.1"/>
</dbReference>
<evidence type="ECO:0000313" key="2">
    <source>
        <dbReference type="EMBL" id="GLK53934.1"/>
    </source>
</evidence>
<evidence type="ECO:0000313" key="3">
    <source>
        <dbReference type="Proteomes" id="UP001143486"/>
    </source>
</evidence>
<evidence type="ECO:0000259" key="1">
    <source>
        <dbReference type="Pfam" id="PF09836"/>
    </source>
</evidence>
<sequence>MPADAFYDDFAEALRSGDTKTILPHLDTAASAARFAVYRNNVVRGAIDALRAAYPAVERLVGADFFASLARAYWDIFPPRQPSLSLYGSGFADFVCTYAPASDLPWLADVARHDRAWLEAHHECEAPVFGAASAAALDPERLAGLATGLHPSVRLLVSGWPAYEIWRRNRFDPEPAPLTAVPGAWFTIVWRRRGEVRHRALELADHAFLLAIRDGRTIGEAAEIALASHAGFDPATAFGAALSDEILKGTAP</sequence>
<dbReference type="InterPro" id="IPR018640">
    <property type="entry name" value="DUF2063"/>
</dbReference>
<reference evidence="2" key="1">
    <citation type="journal article" date="2014" name="Int. J. Syst. Evol. Microbiol.">
        <title>Complete genome sequence of Corynebacterium casei LMG S-19264T (=DSM 44701T), isolated from a smear-ripened cheese.</title>
        <authorList>
            <consortium name="US DOE Joint Genome Institute (JGI-PGF)"/>
            <person name="Walter F."/>
            <person name="Albersmeier A."/>
            <person name="Kalinowski J."/>
            <person name="Ruckert C."/>
        </authorList>
    </citation>
    <scope>NUCLEOTIDE SEQUENCE</scope>
    <source>
        <strain evidence="2">VKM B-1513</strain>
    </source>
</reference>
<proteinExistence type="predicted"/>
<name>A0A9W6IRB2_9PROT</name>
<dbReference type="Proteomes" id="UP001143486">
    <property type="component" value="Unassembled WGS sequence"/>
</dbReference>
<protein>
    <submittedName>
        <fullName evidence="2">DUF2063 domain-containing protein</fullName>
    </submittedName>
</protein>
<feature type="domain" description="Putative DNA-binding" evidence="1">
    <location>
        <begin position="7"/>
        <end position="95"/>
    </location>
</feature>
<keyword evidence="3" id="KW-1185">Reference proteome</keyword>
<organism evidence="2 3">
    <name type="scientific">Maricaulis virginensis</name>
    <dbReference type="NCBI Taxonomy" id="144022"/>
    <lineage>
        <taxon>Bacteria</taxon>
        <taxon>Pseudomonadati</taxon>
        <taxon>Pseudomonadota</taxon>
        <taxon>Alphaproteobacteria</taxon>
        <taxon>Maricaulales</taxon>
        <taxon>Maricaulaceae</taxon>
        <taxon>Maricaulis</taxon>
    </lineage>
</organism>
<dbReference type="Pfam" id="PF09836">
    <property type="entry name" value="DUF2063"/>
    <property type="match status" value="1"/>
</dbReference>
<dbReference type="EMBL" id="BSFE01000016">
    <property type="protein sequence ID" value="GLK53934.1"/>
    <property type="molecule type" value="Genomic_DNA"/>
</dbReference>
<dbReference type="AlphaFoldDB" id="A0A9W6IRB2"/>
<reference evidence="2" key="2">
    <citation type="submission" date="2023-01" db="EMBL/GenBank/DDBJ databases">
        <authorList>
            <person name="Sun Q."/>
            <person name="Evtushenko L."/>
        </authorList>
    </citation>
    <scope>NUCLEOTIDE SEQUENCE</scope>
    <source>
        <strain evidence="2">VKM B-1513</strain>
    </source>
</reference>
<accession>A0A9W6IRB2</accession>
<dbReference type="Gene3D" id="1.10.150.690">
    <property type="entry name" value="DUF2063"/>
    <property type="match status" value="1"/>
</dbReference>
<comment type="caution">
    <text evidence="2">The sequence shown here is derived from an EMBL/GenBank/DDBJ whole genome shotgun (WGS) entry which is preliminary data.</text>
</comment>